<feature type="domain" description="ApeI dehydratase-like" evidence="1">
    <location>
        <begin position="2"/>
        <end position="76"/>
    </location>
</feature>
<reference evidence="2 3" key="1">
    <citation type="submission" date="2018-08" db="EMBL/GenBank/DDBJ databases">
        <authorList>
            <person name="Khan S.A."/>
        </authorList>
    </citation>
    <scope>NUCLEOTIDE SEQUENCE [LARGE SCALE GENOMIC DNA]</scope>
    <source>
        <strain evidence="2 3">GTF-13</strain>
    </source>
</reference>
<dbReference type="SUPFAM" id="SSF54637">
    <property type="entry name" value="Thioesterase/thiol ester dehydrase-isomerase"/>
    <property type="match status" value="1"/>
</dbReference>
<reference evidence="2 3" key="2">
    <citation type="submission" date="2018-12" db="EMBL/GenBank/DDBJ databases">
        <title>Simiduia agarivorans gen. nov., sp. nov., a marine, agarolytic bacterium isolated from shallow coastal water from Keelung, Taiwan.</title>
        <authorList>
            <person name="Shieh W.Y."/>
        </authorList>
    </citation>
    <scope>NUCLEOTIDE SEQUENCE [LARGE SCALE GENOMIC DNA]</scope>
    <source>
        <strain evidence="2 3">GTF-13</strain>
    </source>
</reference>
<dbReference type="Pfam" id="PF22818">
    <property type="entry name" value="ApeI-like"/>
    <property type="match status" value="1"/>
</dbReference>
<dbReference type="InterPro" id="IPR054545">
    <property type="entry name" value="ApeI-like"/>
</dbReference>
<protein>
    <recommendedName>
        <fullName evidence="1">ApeI dehydratase-like domain-containing protein</fullName>
    </recommendedName>
</protein>
<dbReference type="EMBL" id="QWEZ01000001">
    <property type="protein sequence ID" value="RRJ85504.1"/>
    <property type="molecule type" value="Genomic_DNA"/>
</dbReference>
<dbReference type="Gene3D" id="3.10.129.10">
    <property type="entry name" value="Hotdog Thioesterase"/>
    <property type="match status" value="1"/>
</dbReference>
<comment type="caution">
    <text evidence="2">The sequence shown here is derived from an EMBL/GenBank/DDBJ whole genome shotgun (WGS) entry which is preliminary data.</text>
</comment>
<evidence type="ECO:0000313" key="2">
    <source>
        <dbReference type="EMBL" id="RRJ85504.1"/>
    </source>
</evidence>
<proteinExistence type="predicted"/>
<gene>
    <name evidence="2" type="ORF">D0544_09265</name>
</gene>
<keyword evidence="3" id="KW-1185">Reference proteome</keyword>
<dbReference type="Proteomes" id="UP000280792">
    <property type="component" value="Unassembled WGS sequence"/>
</dbReference>
<dbReference type="InterPro" id="IPR029069">
    <property type="entry name" value="HotDog_dom_sf"/>
</dbReference>
<sequence>MSVAHDHPSLAGHFPGNPVVPAVVILSTLFEAFARQQGGGVALEAFPRVKFLRPLRAGRGFEVRYQCSGEKVNFYGTQAGEPLLSGSMRVTPRDG</sequence>
<dbReference type="AlphaFoldDB" id="A0A3P3VSS8"/>
<evidence type="ECO:0000313" key="3">
    <source>
        <dbReference type="Proteomes" id="UP000280792"/>
    </source>
</evidence>
<organism evidence="2 3">
    <name type="scientific">Aestuariirhabdus litorea</name>
    <dbReference type="NCBI Taxonomy" id="2528527"/>
    <lineage>
        <taxon>Bacteria</taxon>
        <taxon>Pseudomonadati</taxon>
        <taxon>Pseudomonadota</taxon>
        <taxon>Gammaproteobacteria</taxon>
        <taxon>Oceanospirillales</taxon>
        <taxon>Aestuariirhabdaceae</taxon>
        <taxon>Aestuariirhabdus</taxon>
    </lineage>
</organism>
<evidence type="ECO:0000259" key="1">
    <source>
        <dbReference type="Pfam" id="PF22818"/>
    </source>
</evidence>
<name>A0A3P3VSS8_9GAMM</name>
<accession>A0A3P3VSS8</accession>